<dbReference type="Proteomes" id="UP001179280">
    <property type="component" value="Unassembled WGS sequence"/>
</dbReference>
<comment type="caution">
    <text evidence="1">The sequence shown here is derived from an EMBL/GenBank/DDBJ whole genome shotgun (WGS) entry which is preliminary data.</text>
</comment>
<dbReference type="EMBL" id="JAFBCV010000012">
    <property type="protein sequence ID" value="MBM7840196.1"/>
    <property type="molecule type" value="Genomic_DNA"/>
</dbReference>
<gene>
    <name evidence="1" type="ORF">JOC54_003476</name>
</gene>
<proteinExistence type="predicted"/>
<dbReference type="Gene3D" id="3.10.450.40">
    <property type="match status" value="2"/>
</dbReference>
<keyword evidence="2" id="KW-1185">Reference proteome</keyword>
<organism evidence="1 2">
    <name type="scientific">Shouchella xiaoxiensis</name>
    <dbReference type="NCBI Taxonomy" id="766895"/>
    <lineage>
        <taxon>Bacteria</taxon>
        <taxon>Bacillati</taxon>
        <taxon>Bacillota</taxon>
        <taxon>Bacilli</taxon>
        <taxon>Bacillales</taxon>
        <taxon>Bacillaceae</taxon>
        <taxon>Shouchella</taxon>
    </lineage>
</organism>
<evidence type="ECO:0000313" key="2">
    <source>
        <dbReference type="Proteomes" id="UP001179280"/>
    </source>
</evidence>
<protein>
    <submittedName>
        <fullName evidence="1">Uncharacterized protein YpmB</fullName>
    </submittedName>
</protein>
<evidence type="ECO:0000313" key="1">
    <source>
        <dbReference type="EMBL" id="MBM7840196.1"/>
    </source>
</evidence>
<name>A0ABS2SYC5_9BACI</name>
<sequence>MKRILLIIVTACVVIGAGISLYLYNAIRSPLTDGAVEASNYIENEQLLNQVMNVSFYHGEEGYWVAEGLTDEGDEAFLWLNQNEEKREDPLVLLKEDGITKDNVTEQVANELGVGSFESVRLGLEEGQAIYEFTYHSEATGKVFYYVSFETGDYIKSYSLHTNP</sequence>
<dbReference type="SUPFAM" id="SSF54403">
    <property type="entry name" value="Cystatin/monellin"/>
    <property type="match status" value="2"/>
</dbReference>
<accession>A0ABS2SYC5</accession>
<dbReference type="InterPro" id="IPR046350">
    <property type="entry name" value="Cystatin_sf"/>
</dbReference>
<dbReference type="RefSeq" id="WP_204467715.1">
    <property type="nucleotide sequence ID" value="NZ_JAFBCV010000012.1"/>
</dbReference>
<reference evidence="1" key="1">
    <citation type="submission" date="2021-01" db="EMBL/GenBank/DDBJ databases">
        <title>Genomic Encyclopedia of Type Strains, Phase IV (KMG-IV): sequencing the most valuable type-strain genomes for metagenomic binning, comparative biology and taxonomic classification.</title>
        <authorList>
            <person name="Goeker M."/>
        </authorList>
    </citation>
    <scope>NUCLEOTIDE SEQUENCE</scope>
    <source>
        <strain evidence="1">DSM 21943</strain>
    </source>
</reference>